<evidence type="ECO:0000313" key="4">
    <source>
        <dbReference type="Proteomes" id="UP000054495"/>
    </source>
</evidence>
<gene>
    <name evidence="3" type="ORF">ANCCEY_07493</name>
</gene>
<dbReference type="Proteomes" id="UP000054495">
    <property type="component" value="Unassembled WGS sequence"/>
</dbReference>
<evidence type="ECO:0000313" key="3">
    <source>
        <dbReference type="EMBL" id="EPB73422.1"/>
    </source>
</evidence>
<proteinExistence type="predicted"/>
<dbReference type="InterPro" id="IPR011022">
    <property type="entry name" value="Arrestin_C-like"/>
</dbReference>
<feature type="domain" description="Arrestin C-terminal-like" evidence="2">
    <location>
        <begin position="93"/>
        <end position="197"/>
    </location>
</feature>
<dbReference type="Pfam" id="PF02752">
    <property type="entry name" value="Arrestin_C"/>
    <property type="match status" value="1"/>
</dbReference>
<dbReference type="SUPFAM" id="SSF81296">
    <property type="entry name" value="E set domains"/>
    <property type="match status" value="1"/>
</dbReference>
<sequence length="286" mass="32477">MLETESEAVVWGSTATNPNLPAICIQRHLRKKALCFNRLDCNVTFELGNRMKREKRSTKHFLNEKKKRTLKKRERASKTDVKDKNTMKEMHSEHILVTGQVKNNHSTSVLKHVSIELRQKVNYTSGEAKRSDTRLITRLVCGSVAPSDTLTLHHSIQIPHDCYPSLERNAISIQVTYELLLTSLGNFTVDTPIMIGTRAGCPSPLSITSGDKSSIYYCVPPSDYSTGSEGPPPYSTHPQSRPMYIPIHMLKTPYRPFMPAYSMPPMFAPPQYKEEPRFLKIEEITD</sequence>
<dbReference type="InterPro" id="IPR014756">
    <property type="entry name" value="Ig_E-set"/>
</dbReference>
<protein>
    <submittedName>
        <fullName evidence="3">Arrestin domain protein</fullName>
    </submittedName>
</protein>
<feature type="compositionally biased region" description="Basic and acidic residues" evidence="1">
    <location>
        <begin position="76"/>
        <end position="88"/>
    </location>
</feature>
<accession>A0A0D6M0K6</accession>
<evidence type="ECO:0000259" key="2">
    <source>
        <dbReference type="Pfam" id="PF02752"/>
    </source>
</evidence>
<feature type="compositionally biased region" description="Basic residues" evidence="1">
    <location>
        <begin position="65"/>
        <end position="75"/>
    </location>
</feature>
<organism evidence="3 4">
    <name type="scientific">Ancylostoma ceylanicum</name>
    <dbReference type="NCBI Taxonomy" id="53326"/>
    <lineage>
        <taxon>Eukaryota</taxon>
        <taxon>Metazoa</taxon>
        <taxon>Ecdysozoa</taxon>
        <taxon>Nematoda</taxon>
        <taxon>Chromadorea</taxon>
        <taxon>Rhabditida</taxon>
        <taxon>Rhabditina</taxon>
        <taxon>Rhabditomorpha</taxon>
        <taxon>Strongyloidea</taxon>
        <taxon>Ancylostomatidae</taxon>
        <taxon>Ancylostomatinae</taxon>
        <taxon>Ancylostoma</taxon>
    </lineage>
</organism>
<name>A0A0D6M0K6_9BILA</name>
<reference evidence="3 4" key="1">
    <citation type="submission" date="2013-05" db="EMBL/GenBank/DDBJ databases">
        <title>Draft genome of the parasitic nematode Anyclostoma ceylanicum.</title>
        <authorList>
            <person name="Mitreva M."/>
        </authorList>
    </citation>
    <scope>NUCLEOTIDE SEQUENCE [LARGE SCALE GENOMIC DNA]</scope>
</reference>
<dbReference type="AlphaFoldDB" id="A0A0D6M0K6"/>
<dbReference type="InterPro" id="IPR014752">
    <property type="entry name" value="Arrestin-like_C"/>
</dbReference>
<dbReference type="EMBL" id="KE124989">
    <property type="protein sequence ID" value="EPB73422.1"/>
    <property type="molecule type" value="Genomic_DNA"/>
</dbReference>
<evidence type="ECO:0000256" key="1">
    <source>
        <dbReference type="SAM" id="MobiDB-lite"/>
    </source>
</evidence>
<feature type="region of interest" description="Disordered" evidence="1">
    <location>
        <begin position="65"/>
        <end position="88"/>
    </location>
</feature>
<dbReference type="Gene3D" id="2.60.40.640">
    <property type="match status" value="1"/>
</dbReference>
<keyword evidence="4" id="KW-1185">Reference proteome</keyword>